<keyword evidence="3 14" id="KW-0812">Transmembrane</keyword>
<feature type="repeat" description="FG-GAP" evidence="13">
    <location>
        <begin position="242"/>
        <end position="299"/>
    </location>
</feature>
<dbReference type="InterPro" id="IPR013517">
    <property type="entry name" value="FG-GAP"/>
</dbReference>
<comment type="subcellular location">
    <subcellularLocation>
        <location evidence="1 14">Membrane</location>
        <topology evidence="1 14">Single-pass type I membrane protein</topology>
    </subcellularLocation>
</comment>
<feature type="domain" description="Integrin alpha second immunoglobulin-like" evidence="16">
    <location>
        <begin position="630"/>
        <end position="785"/>
    </location>
</feature>
<evidence type="ECO:0000256" key="7">
    <source>
        <dbReference type="ARBA" id="ARBA00022989"/>
    </source>
</evidence>
<dbReference type="GO" id="GO:0098609">
    <property type="term" value="P:cell-cell adhesion"/>
    <property type="evidence" value="ECO:0007669"/>
    <property type="project" value="TreeGrafter"/>
</dbReference>
<evidence type="ECO:0000313" key="19">
    <source>
        <dbReference type="Proteomes" id="UP000261420"/>
    </source>
</evidence>
<accession>A0A3B4VE67</accession>
<comment type="similarity">
    <text evidence="2 14">Belongs to the integrin alpha chain family.</text>
</comment>
<name>A0A3B4VE67_SERDU</name>
<dbReference type="Ensembl" id="ENSSDUT00000029697.1">
    <property type="protein sequence ID" value="ENSSDUP00000029201.1"/>
    <property type="gene ID" value="ENSSDUG00000020979.1"/>
</dbReference>
<dbReference type="GO" id="GO:0007160">
    <property type="term" value="P:cell-matrix adhesion"/>
    <property type="evidence" value="ECO:0007669"/>
    <property type="project" value="TreeGrafter"/>
</dbReference>
<evidence type="ECO:0000259" key="15">
    <source>
        <dbReference type="Pfam" id="PF08441"/>
    </source>
</evidence>
<dbReference type="Pfam" id="PF20805">
    <property type="entry name" value="Integrin_A_Ig_2"/>
    <property type="match status" value="1"/>
</dbReference>
<dbReference type="Gene3D" id="1.20.5.930">
    <property type="entry name" value="Bicelle-embedded integrin alpha(iib) transmembrane segment"/>
    <property type="match status" value="1"/>
</dbReference>
<reference evidence="18" key="1">
    <citation type="submission" date="2025-08" db="UniProtKB">
        <authorList>
            <consortium name="Ensembl"/>
        </authorList>
    </citation>
    <scope>IDENTIFICATION</scope>
</reference>
<feature type="domain" description="Integrin alpha first immunoglubulin-like" evidence="15">
    <location>
        <begin position="468"/>
        <end position="628"/>
    </location>
</feature>
<dbReference type="GO" id="GO:0033627">
    <property type="term" value="P:cell adhesion mediated by integrin"/>
    <property type="evidence" value="ECO:0007669"/>
    <property type="project" value="TreeGrafter"/>
</dbReference>
<evidence type="ECO:0000256" key="14">
    <source>
        <dbReference type="RuleBase" id="RU003762"/>
    </source>
</evidence>
<dbReference type="GO" id="GO:0005178">
    <property type="term" value="F:integrin binding"/>
    <property type="evidence" value="ECO:0007669"/>
    <property type="project" value="TreeGrafter"/>
</dbReference>
<keyword evidence="8 14" id="KW-0401">Integrin</keyword>
<dbReference type="Pfam" id="PF01839">
    <property type="entry name" value="FG-GAP"/>
    <property type="match status" value="2"/>
</dbReference>
<evidence type="ECO:0000256" key="6">
    <source>
        <dbReference type="ARBA" id="ARBA00022889"/>
    </source>
</evidence>
<dbReference type="Gene3D" id="2.60.40.1530">
    <property type="entry name" value="ntegrin, alpha v. Chain A, domain 4"/>
    <property type="match status" value="1"/>
</dbReference>
<reference evidence="18" key="2">
    <citation type="submission" date="2025-09" db="UniProtKB">
        <authorList>
            <consortium name="Ensembl"/>
        </authorList>
    </citation>
    <scope>IDENTIFICATION</scope>
</reference>
<dbReference type="Gene3D" id="2.60.40.1460">
    <property type="entry name" value="Integrin domains. Chain A, domain 2"/>
    <property type="match status" value="1"/>
</dbReference>
<evidence type="ECO:0000256" key="1">
    <source>
        <dbReference type="ARBA" id="ARBA00004479"/>
    </source>
</evidence>
<dbReference type="SUPFAM" id="SSF69318">
    <property type="entry name" value="Integrin alpha N-terminal domain"/>
    <property type="match status" value="1"/>
</dbReference>
<dbReference type="GO" id="GO:0008305">
    <property type="term" value="C:integrin complex"/>
    <property type="evidence" value="ECO:0007669"/>
    <property type="project" value="InterPro"/>
</dbReference>
<dbReference type="Pfam" id="PF20806">
    <property type="entry name" value="Integrin_A_Ig_3"/>
    <property type="match status" value="1"/>
</dbReference>
<dbReference type="InterPro" id="IPR048285">
    <property type="entry name" value="Integrin_alpha_Ig-like_2"/>
</dbReference>
<dbReference type="InterPro" id="IPR013649">
    <property type="entry name" value="Integrin_alpha_Ig-like_1"/>
</dbReference>
<dbReference type="AlphaFoldDB" id="A0A3B4VE67"/>
<dbReference type="PANTHER" id="PTHR23220:SF9">
    <property type="entry name" value="INTEGRIN ALPHA-6"/>
    <property type="match status" value="1"/>
</dbReference>
<evidence type="ECO:0000259" key="17">
    <source>
        <dbReference type="Pfam" id="PF20806"/>
    </source>
</evidence>
<evidence type="ECO:0000256" key="10">
    <source>
        <dbReference type="ARBA" id="ARBA00023157"/>
    </source>
</evidence>
<dbReference type="Proteomes" id="UP000261420">
    <property type="component" value="Unplaced"/>
</dbReference>
<dbReference type="GeneTree" id="ENSGT00940000155353"/>
<dbReference type="InterPro" id="IPR013519">
    <property type="entry name" value="Int_alpha_beta-p"/>
</dbReference>
<evidence type="ECO:0000256" key="5">
    <source>
        <dbReference type="ARBA" id="ARBA00022737"/>
    </source>
</evidence>
<feature type="repeat" description="FG-GAP" evidence="13">
    <location>
        <begin position="363"/>
        <end position="420"/>
    </location>
</feature>
<dbReference type="PANTHER" id="PTHR23220">
    <property type="entry name" value="INTEGRIN ALPHA"/>
    <property type="match status" value="1"/>
</dbReference>
<evidence type="ECO:0000256" key="12">
    <source>
        <dbReference type="ARBA" id="ARBA00023180"/>
    </source>
</evidence>
<evidence type="ECO:0000256" key="8">
    <source>
        <dbReference type="ARBA" id="ARBA00023037"/>
    </source>
</evidence>
<dbReference type="PRINTS" id="PR01185">
    <property type="entry name" value="INTEGRINA"/>
</dbReference>
<keyword evidence="6 14" id="KW-0130">Cell adhesion</keyword>
<dbReference type="GO" id="GO:0007229">
    <property type="term" value="P:integrin-mediated signaling pathway"/>
    <property type="evidence" value="ECO:0007669"/>
    <property type="project" value="UniProtKB-KW"/>
</dbReference>
<evidence type="ECO:0000313" key="18">
    <source>
        <dbReference type="Ensembl" id="ENSSDUP00000029201.1"/>
    </source>
</evidence>
<evidence type="ECO:0000256" key="9">
    <source>
        <dbReference type="ARBA" id="ARBA00023136"/>
    </source>
</evidence>
<dbReference type="SUPFAM" id="SSF69179">
    <property type="entry name" value="Integrin domains"/>
    <property type="match status" value="3"/>
</dbReference>
<keyword evidence="19" id="KW-1185">Reference proteome</keyword>
<keyword evidence="9 14" id="KW-0472">Membrane</keyword>
<dbReference type="STRING" id="41447.ENSSDUP00000029201"/>
<dbReference type="SMART" id="SM00191">
    <property type="entry name" value="Int_alpha"/>
    <property type="match status" value="5"/>
</dbReference>
<organism evidence="18 19">
    <name type="scientific">Seriola dumerili</name>
    <name type="common">Greater amberjack</name>
    <name type="synonym">Caranx dumerili</name>
    <dbReference type="NCBI Taxonomy" id="41447"/>
    <lineage>
        <taxon>Eukaryota</taxon>
        <taxon>Metazoa</taxon>
        <taxon>Chordata</taxon>
        <taxon>Craniata</taxon>
        <taxon>Vertebrata</taxon>
        <taxon>Euteleostomi</taxon>
        <taxon>Actinopterygii</taxon>
        <taxon>Neopterygii</taxon>
        <taxon>Teleostei</taxon>
        <taxon>Neoteleostei</taxon>
        <taxon>Acanthomorphata</taxon>
        <taxon>Carangaria</taxon>
        <taxon>Carangiformes</taxon>
        <taxon>Carangidae</taxon>
        <taxon>Seriola</taxon>
    </lineage>
</organism>
<dbReference type="GO" id="GO:0050900">
    <property type="term" value="P:leukocyte migration"/>
    <property type="evidence" value="ECO:0007669"/>
    <property type="project" value="TreeGrafter"/>
</dbReference>
<proteinExistence type="inferred from homology"/>
<dbReference type="InterPro" id="IPR048286">
    <property type="entry name" value="Integrin_alpha_Ig-like_3"/>
</dbReference>
<dbReference type="PROSITE" id="PS51470">
    <property type="entry name" value="FG_GAP"/>
    <property type="match status" value="5"/>
</dbReference>
<keyword evidence="12" id="KW-0325">Glycoprotein</keyword>
<feature type="transmembrane region" description="Helical" evidence="14">
    <location>
        <begin position="1007"/>
        <end position="1029"/>
    </location>
</feature>
<keyword evidence="5" id="KW-0677">Repeat</keyword>
<feature type="repeat" description="FG-GAP" evidence="13">
    <location>
        <begin position="27"/>
        <end position="91"/>
    </location>
</feature>
<protein>
    <submittedName>
        <fullName evidence="18">Integrin subunit alpha 6</fullName>
    </submittedName>
</protein>
<dbReference type="Gene3D" id="2.130.10.130">
    <property type="entry name" value="Integrin alpha, N-terminal"/>
    <property type="match status" value="1"/>
</dbReference>
<evidence type="ECO:0000256" key="13">
    <source>
        <dbReference type="PROSITE-ProRule" id="PRU00803"/>
    </source>
</evidence>
<feature type="repeat" description="FG-GAP" evidence="13">
    <location>
        <begin position="423"/>
        <end position="483"/>
    </location>
</feature>
<dbReference type="FunFam" id="1.20.5.930:FF:000001">
    <property type="entry name" value="Integrin subunit alpha V"/>
    <property type="match status" value="1"/>
</dbReference>
<feature type="domain" description="Integrin alpha third immunoglobulin-like" evidence="17">
    <location>
        <begin position="791"/>
        <end position="995"/>
    </location>
</feature>
<dbReference type="GO" id="GO:0009897">
    <property type="term" value="C:external side of plasma membrane"/>
    <property type="evidence" value="ECO:0007669"/>
    <property type="project" value="TreeGrafter"/>
</dbReference>
<keyword evidence="4" id="KW-0732">Signal</keyword>
<evidence type="ECO:0000256" key="2">
    <source>
        <dbReference type="ARBA" id="ARBA00008054"/>
    </source>
</evidence>
<evidence type="ECO:0000256" key="11">
    <source>
        <dbReference type="ARBA" id="ARBA00023170"/>
    </source>
</evidence>
<evidence type="ECO:0000259" key="16">
    <source>
        <dbReference type="Pfam" id="PF20805"/>
    </source>
</evidence>
<evidence type="ECO:0000256" key="3">
    <source>
        <dbReference type="ARBA" id="ARBA00022692"/>
    </source>
</evidence>
<dbReference type="PROSITE" id="PS00242">
    <property type="entry name" value="INTEGRIN_ALPHA"/>
    <property type="match status" value="1"/>
</dbReference>
<dbReference type="InterPro" id="IPR028994">
    <property type="entry name" value="Integrin_alpha_N"/>
</dbReference>
<keyword evidence="10" id="KW-1015">Disulfide bond</keyword>
<dbReference type="Gene3D" id="2.60.40.1510">
    <property type="entry name" value="ntegrin, alpha v. Chain A, domain 3"/>
    <property type="match status" value="1"/>
</dbReference>
<keyword evidence="11 14" id="KW-0675">Receptor</keyword>
<dbReference type="Pfam" id="PF08441">
    <property type="entry name" value="Integrin_A_Ig_1"/>
    <property type="match status" value="1"/>
</dbReference>
<dbReference type="InterPro" id="IPR000413">
    <property type="entry name" value="Integrin_alpha"/>
</dbReference>
<keyword evidence="7 14" id="KW-1133">Transmembrane helix</keyword>
<dbReference type="InterPro" id="IPR018184">
    <property type="entry name" value="Integrin_alpha_C_CS"/>
</dbReference>
<dbReference type="InterPro" id="IPR032695">
    <property type="entry name" value="Integrin_dom_sf"/>
</dbReference>
<evidence type="ECO:0000256" key="4">
    <source>
        <dbReference type="ARBA" id="ARBA00022729"/>
    </source>
</evidence>
<feature type="repeat" description="FG-GAP" evidence="13">
    <location>
        <begin position="301"/>
        <end position="362"/>
    </location>
</feature>
<sequence length="1084" mass="120995">WRNLEKVYNINIYVLTSPLVLTFNLDTSHVIRKSGEPGSLFGFSLAMHRQVNPDKIMLLIGAPRARALGKQKANITGGLYKCEISQSSDCERIEFDNEEDVRIENKENQWMGVTVQSQGPGGKIVTCAHRYQRRLFVNTPQESRDITGRCYVLSQDLTIDSSSDEDGGSWNFCEGRARSHEMFGSCQQGLAATFTKDYHYVVFGAPGAYNWKGIVRVEQKNNTLLEMGVYDDGPYEVGDEHLLNPELVPVPANSYLGFSLDSGHSITRGRGLTVVAGAPRANHSGAVVLLRKEREASTRLSVEHTLHGPGLASSFGYDVAVVDLNGDGWQDIVVGAPQFYMKDRDVGGAVYVYINKAGRWEKITPIRLNGTKDSMFGLAVENIGDINQDSYKDIAIGSPHDDSGAGKVYIYHGSVQGINTSPAQILSGKDHNLRFFGYSLAGNMDLDSNSYPDLAVGSLSDTALIYRARPVISIRRNVKISPQEIDLTIKTCGNSICFTVDACFTYTANHASYSPKLTISYSVEADGDRRKQGLPSRVTFENKSRTDTDYQFNSTIDLRGQKQATCIKIKAKLKDNIKDKMRSIPIEVSAEILGTKRQKTRNGLPQLMPILDSSQKSKEVIEVNFVKEGCGSDHICRSNLKMEYKLYYKQNKMHSPLPIKNNIPVFHLNYERKDLALQVTVKNMNGDDAYEAKLVGTFPDALSYSGVRPHQSMVEKVVICNANQNGSQADCELGNPFKRDSETTFYIILSTVGMSLDTTEIDIDLQLQTTSVQENIASVKVKAQVIIELPLSVSGEASPNQVSFGGVVKGESAMKTEEEIGSLINYTFRINNLWKSLKSPVKASLHIQWPKFNKDGKWLLYLVKVTATGREDIHCSPESEINFLKHIQSTLSRTKREIERKQRKTGRKKSSLSDKNKVLTCENGIKCVVLKCPLQGLDDTTIELRSRLWNSTFIEDYASVSTLHIVVKASLMLHAQAENMILTTPDTDVSMAVSPEREVAQYGGVPWWIILVAVLAGILILALLVFLLWKCGFFKRSKQDSSVPRYHAVRIRKETPEYKDGKVNLDPFEKKQWMTTWIDNESYS</sequence>